<keyword evidence="2" id="KW-1185">Reference proteome</keyword>
<dbReference type="SUPFAM" id="SSF47072">
    <property type="entry name" value="Cysteine alpha-hairpin motif"/>
    <property type="match status" value="1"/>
</dbReference>
<dbReference type="GO" id="GO:0005761">
    <property type="term" value="C:mitochondrial ribosome"/>
    <property type="evidence" value="ECO:0007669"/>
    <property type="project" value="InterPro"/>
</dbReference>
<evidence type="ECO:0000313" key="1">
    <source>
        <dbReference type="EMBL" id="GIY03696.1"/>
    </source>
</evidence>
<reference evidence="1 2" key="1">
    <citation type="submission" date="2021-06" db="EMBL/GenBank/DDBJ databases">
        <title>Caerostris extrusa draft genome.</title>
        <authorList>
            <person name="Kono N."/>
            <person name="Arakawa K."/>
        </authorList>
    </citation>
    <scope>NUCLEOTIDE SEQUENCE [LARGE SCALE GENOMIC DNA]</scope>
</reference>
<accession>A0AAV4Q5I2</accession>
<dbReference type="InterPro" id="IPR009069">
    <property type="entry name" value="Cys_alpha_HP_mot_SF"/>
</dbReference>
<sequence length="128" mass="15253">MSLPRWYKIPKTGRKPQLEKKVKFREEWPVLLDNQVSTRKAKQREAPCLKETFAFITCLKDKNNSSELCKEEGDAAQRCYENHLAYREEMKKKRMKPKDFVPDISAKNMDPVQLNRFLSHFPHKLKDK</sequence>
<comment type="caution">
    <text evidence="1">The sequence shown here is derived from an EMBL/GenBank/DDBJ whole genome shotgun (WGS) entry which is preliminary data.</text>
</comment>
<evidence type="ECO:0000313" key="2">
    <source>
        <dbReference type="Proteomes" id="UP001054945"/>
    </source>
</evidence>
<dbReference type="Proteomes" id="UP001054945">
    <property type="component" value="Unassembled WGS sequence"/>
</dbReference>
<organism evidence="1 2">
    <name type="scientific">Caerostris extrusa</name>
    <name type="common">Bark spider</name>
    <name type="synonym">Caerostris bankana</name>
    <dbReference type="NCBI Taxonomy" id="172846"/>
    <lineage>
        <taxon>Eukaryota</taxon>
        <taxon>Metazoa</taxon>
        <taxon>Ecdysozoa</taxon>
        <taxon>Arthropoda</taxon>
        <taxon>Chelicerata</taxon>
        <taxon>Arachnida</taxon>
        <taxon>Araneae</taxon>
        <taxon>Araneomorphae</taxon>
        <taxon>Entelegynae</taxon>
        <taxon>Araneoidea</taxon>
        <taxon>Araneidae</taxon>
        <taxon>Caerostris</taxon>
    </lineage>
</organism>
<dbReference type="PANTHER" id="PTHR31278:SF2">
    <property type="entry name" value="SMALL RIBOSOMAL SUBUNIT PROTEIN MS37"/>
    <property type="match status" value="1"/>
</dbReference>
<protein>
    <submittedName>
        <fullName evidence="1">CHCH domain-containing protein</fullName>
    </submittedName>
</protein>
<dbReference type="PANTHER" id="PTHR31278">
    <property type="entry name" value="CHCHD1"/>
    <property type="match status" value="1"/>
</dbReference>
<proteinExistence type="predicted"/>
<dbReference type="GO" id="GO:0032543">
    <property type="term" value="P:mitochondrial translation"/>
    <property type="evidence" value="ECO:0007669"/>
    <property type="project" value="InterPro"/>
</dbReference>
<dbReference type="GO" id="GO:0003723">
    <property type="term" value="F:RNA binding"/>
    <property type="evidence" value="ECO:0007669"/>
    <property type="project" value="TreeGrafter"/>
</dbReference>
<gene>
    <name evidence="1" type="primary">AVEN_227295_1</name>
    <name evidence="1" type="ORF">CEXT_1971</name>
</gene>
<dbReference type="AlphaFoldDB" id="A0AAV4Q5I2"/>
<dbReference type="GO" id="GO:0005654">
    <property type="term" value="C:nucleoplasm"/>
    <property type="evidence" value="ECO:0007669"/>
    <property type="project" value="TreeGrafter"/>
</dbReference>
<dbReference type="EMBL" id="BPLR01005613">
    <property type="protein sequence ID" value="GIY03696.1"/>
    <property type="molecule type" value="Genomic_DNA"/>
</dbReference>
<name>A0AAV4Q5I2_CAEEX</name>
<dbReference type="InterPro" id="IPR033620">
    <property type="entry name" value="Ribosomal_mS37_met"/>
</dbReference>